<gene>
    <name evidence="2" type="ORF">ACEU3E_34630</name>
</gene>
<evidence type="ECO:0000256" key="1">
    <source>
        <dbReference type="SAM" id="Coils"/>
    </source>
</evidence>
<organism evidence="2 3">
    <name type="scientific">Paenibacillus oleatilyticus</name>
    <dbReference type="NCBI Taxonomy" id="2594886"/>
    <lineage>
        <taxon>Bacteria</taxon>
        <taxon>Bacillati</taxon>
        <taxon>Bacillota</taxon>
        <taxon>Bacilli</taxon>
        <taxon>Bacillales</taxon>
        <taxon>Paenibacillaceae</taxon>
        <taxon>Paenibacillus</taxon>
    </lineage>
</organism>
<evidence type="ECO:0000313" key="3">
    <source>
        <dbReference type="Proteomes" id="UP001575622"/>
    </source>
</evidence>
<comment type="caution">
    <text evidence="2">The sequence shown here is derived from an EMBL/GenBank/DDBJ whole genome shotgun (WGS) entry which is preliminary data.</text>
</comment>
<evidence type="ECO:0000313" key="2">
    <source>
        <dbReference type="EMBL" id="MFB0847309.1"/>
    </source>
</evidence>
<accession>A0ABV4VCD6</accession>
<proteinExistence type="predicted"/>
<sequence>MKYTPEQITELLAEIQTAREAATPGPWEFRRKKWTPGDGEWGDREFSVGDLRHEVKRNSYHTILEPQKNKYGQYDLYAWNESDARIIANSPAWLQQLTEVVQQLQTQNIEAQKAYDNLLAEAEALGEQSSVLKESLSAVVDELKSTKIKLEEEQRVALHHERESYWVSTKLAAVVETLKEISQGERSSIALAHMAADALVRIKASQETE</sequence>
<dbReference type="InterPro" id="IPR027417">
    <property type="entry name" value="P-loop_NTPase"/>
</dbReference>
<name>A0ABV4VCD6_9BACL</name>
<reference evidence="2 3" key="1">
    <citation type="submission" date="2024-09" db="EMBL/GenBank/DDBJ databases">
        <authorList>
            <person name="Makale K.P.P."/>
            <person name="Makhzoum A."/>
            <person name="Rantong G."/>
            <person name="Rahube T.O."/>
        </authorList>
    </citation>
    <scope>NUCLEOTIDE SEQUENCE [LARGE SCALE GENOMIC DNA]</scope>
    <source>
        <strain evidence="2 3">KM_D13</strain>
    </source>
</reference>
<dbReference type="Proteomes" id="UP001575622">
    <property type="component" value="Unassembled WGS sequence"/>
</dbReference>
<dbReference type="RefSeq" id="WP_373957137.1">
    <property type="nucleotide sequence ID" value="NZ_JBHDLN010000034.1"/>
</dbReference>
<keyword evidence="1" id="KW-0175">Coiled coil</keyword>
<dbReference type="Gene3D" id="3.40.50.300">
    <property type="entry name" value="P-loop containing nucleotide triphosphate hydrolases"/>
    <property type="match status" value="1"/>
</dbReference>
<keyword evidence="3" id="KW-1185">Reference proteome</keyword>
<dbReference type="EMBL" id="JBHDLN010000034">
    <property type="protein sequence ID" value="MFB0847309.1"/>
    <property type="molecule type" value="Genomic_DNA"/>
</dbReference>
<protein>
    <submittedName>
        <fullName evidence="2">Uncharacterized protein</fullName>
    </submittedName>
</protein>
<feature type="coiled-coil region" evidence="1">
    <location>
        <begin position="94"/>
        <end position="153"/>
    </location>
</feature>